<name>A0ACA9UGN3_BIOOC</name>
<accession>A0ACA9UGN3</accession>
<comment type="caution">
    <text evidence="1">The sequence shown here is derived from an EMBL/GenBank/DDBJ whole genome shotgun (WGS) entry which is preliminary data.</text>
</comment>
<dbReference type="EMBL" id="CADEHS020000494">
    <property type="protein sequence ID" value="CAG9952525.1"/>
    <property type="molecule type" value="Genomic_DNA"/>
</dbReference>
<reference evidence="1" key="2">
    <citation type="submission" date="2021-10" db="EMBL/GenBank/DDBJ databases">
        <authorList>
            <person name="Piombo E."/>
        </authorList>
    </citation>
    <scope>NUCLEOTIDE SEQUENCE</scope>
</reference>
<keyword evidence="2" id="KW-1185">Reference proteome</keyword>
<reference evidence="1" key="1">
    <citation type="submission" date="2020-04" db="EMBL/GenBank/DDBJ databases">
        <authorList>
            <person name="Broberg M."/>
        </authorList>
    </citation>
    <scope>NUCLEOTIDE SEQUENCE</scope>
</reference>
<sequence length="391" mass="44432">MAVPPPVEHRTLYELPLLDQPVLSTDQKQASREFTEYTVSLYNLAVTLNEHLGDVQNQLPYGPHDFLAVLKRYYCIARQQLEALQQIRNTHPTPELELRPSGTVVVFEALQDQIDKQLGNVATKIEAIANELGLPEVTESAPLVANISVRECRLWVQLNTTDFRQRLQSARGTTELDPIMQEISSMILGDVATVPADIVFKVYKTSKGLNVVSPLVYYICTGMDIEGNKLHNLVHIGCTRERFPMWKPLQQHRDNARDDLIGQQAINGWREWRDQLARLGPDRAESTYTLRENLMRGNIEQLPQWAHQLVTNKLRACGHHVGQSFQQTDWNEVKLMGCCLSCKTTVAFEEVQEKDFKREASGINILQRKECPHSCAEVVTSGICDFVTRTQ</sequence>
<evidence type="ECO:0000313" key="2">
    <source>
        <dbReference type="Proteomes" id="UP000836387"/>
    </source>
</evidence>
<proteinExistence type="predicted"/>
<protein>
    <submittedName>
        <fullName evidence="1">Uncharacterized protein</fullName>
    </submittedName>
</protein>
<dbReference type="Proteomes" id="UP000836387">
    <property type="component" value="Unassembled WGS sequence"/>
</dbReference>
<organism evidence="1 2">
    <name type="scientific">Clonostachys rosea f. rosea IK726</name>
    <dbReference type="NCBI Taxonomy" id="1349383"/>
    <lineage>
        <taxon>Eukaryota</taxon>
        <taxon>Fungi</taxon>
        <taxon>Dikarya</taxon>
        <taxon>Ascomycota</taxon>
        <taxon>Pezizomycotina</taxon>
        <taxon>Sordariomycetes</taxon>
        <taxon>Hypocreomycetidae</taxon>
        <taxon>Hypocreales</taxon>
        <taxon>Bionectriaceae</taxon>
        <taxon>Clonostachys</taxon>
    </lineage>
</organism>
<gene>
    <name evidence="1" type="ORF">CRV2_00017778</name>
</gene>
<evidence type="ECO:0000313" key="1">
    <source>
        <dbReference type="EMBL" id="CAG9952525.1"/>
    </source>
</evidence>